<organism evidence="14 15">
    <name type="scientific">Tetrahymena thermophila (strain SB210)</name>
    <dbReference type="NCBI Taxonomy" id="312017"/>
    <lineage>
        <taxon>Eukaryota</taxon>
        <taxon>Sar</taxon>
        <taxon>Alveolata</taxon>
        <taxon>Ciliophora</taxon>
        <taxon>Intramacronucleata</taxon>
        <taxon>Oligohymenophorea</taxon>
        <taxon>Hymenostomatida</taxon>
        <taxon>Tetrahymenina</taxon>
        <taxon>Tetrahymenidae</taxon>
        <taxon>Tetrahymena</taxon>
    </lineage>
</organism>
<dbReference type="GO" id="GO:0004198">
    <property type="term" value="F:calcium-dependent cysteine-type endopeptidase activity"/>
    <property type="evidence" value="ECO:0007669"/>
    <property type="project" value="InterPro"/>
</dbReference>
<feature type="compositionally biased region" description="Basic and acidic residues" evidence="12">
    <location>
        <begin position="7"/>
        <end position="16"/>
    </location>
</feature>
<dbReference type="KEGG" id="tet:TTHERM_00387030"/>
<evidence type="ECO:0000313" key="15">
    <source>
        <dbReference type="Proteomes" id="UP000009168"/>
    </source>
</evidence>
<evidence type="ECO:0000256" key="2">
    <source>
        <dbReference type="ARBA" id="ARBA00022553"/>
    </source>
</evidence>
<dbReference type="OrthoDB" id="268518at2759"/>
<evidence type="ECO:0000256" key="8">
    <source>
        <dbReference type="ARBA" id="ARBA00022807"/>
    </source>
</evidence>
<keyword evidence="7 11" id="KW-0378">Hydrolase</keyword>
<keyword evidence="4" id="KW-0479">Metal-binding</keyword>
<comment type="similarity">
    <text evidence="1">Belongs to the peptidase C2 family.</text>
</comment>
<reference evidence="15" key="1">
    <citation type="journal article" date="2006" name="PLoS Biol.">
        <title>Macronuclear genome sequence of the ciliate Tetrahymena thermophila, a model eukaryote.</title>
        <authorList>
            <person name="Eisen J.A."/>
            <person name="Coyne R.S."/>
            <person name="Wu M."/>
            <person name="Wu D."/>
            <person name="Thiagarajan M."/>
            <person name="Wortman J.R."/>
            <person name="Badger J.H."/>
            <person name="Ren Q."/>
            <person name="Amedeo P."/>
            <person name="Jones K.M."/>
            <person name="Tallon L.J."/>
            <person name="Delcher A.L."/>
            <person name="Salzberg S.L."/>
            <person name="Silva J.C."/>
            <person name="Haas B.J."/>
            <person name="Majoros W.H."/>
            <person name="Farzad M."/>
            <person name="Carlton J.M."/>
            <person name="Smith R.K. Jr."/>
            <person name="Garg J."/>
            <person name="Pearlman R.E."/>
            <person name="Karrer K.M."/>
            <person name="Sun L."/>
            <person name="Manning G."/>
            <person name="Elde N.C."/>
            <person name="Turkewitz A.P."/>
            <person name="Asai D.J."/>
            <person name="Wilkes D.E."/>
            <person name="Wang Y."/>
            <person name="Cai H."/>
            <person name="Collins K."/>
            <person name="Stewart B.A."/>
            <person name="Lee S.R."/>
            <person name="Wilamowska K."/>
            <person name="Weinberg Z."/>
            <person name="Ruzzo W.L."/>
            <person name="Wloga D."/>
            <person name="Gaertig J."/>
            <person name="Frankel J."/>
            <person name="Tsao C.-C."/>
            <person name="Gorovsky M.A."/>
            <person name="Keeling P.J."/>
            <person name="Waller R.F."/>
            <person name="Patron N.J."/>
            <person name="Cherry J.M."/>
            <person name="Stover N.A."/>
            <person name="Krieger C.J."/>
            <person name="del Toro C."/>
            <person name="Ryder H.F."/>
            <person name="Williamson S.C."/>
            <person name="Barbeau R.A."/>
            <person name="Hamilton E.P."/>
            <person name="Orias E."/>
        </authorList>
    </citation>
    <scope>NUCLEOTIDE SEQUENCE [LARGE SCALE GENOMIC DNA]</scope>
    <source>
        <strain evidence="15">SB210</strain>
    </source>
</reference>
<accession>Q23RI7</accession>
<name>Q23RI7_TETTS</name>
<feature type="active site" evidence="10 11">
    <location>
        <position position="334"/>
    </location>
</feature>
<dbReference type="GeneID" id="7825972"/>
<dbReference type="InterPro" id="IPR022684">
    <property type="entry name" value="Calpain_cysteine_protease"/>
</dbReference>
<dbReference type="Proteomes" id="UP000009168">
    <property type="component" value="Unassembled WGS sequence"/>
</dbReference>
<evidence type="ECO:0000256" key="7">
    <source>
        <dbReference type="ARBA" id="ARBA00022801"/>
    </source>
</evidence>
<evidence type="ECO:0000256" key="4">
    <source>
        <dbReference type="ARBA" id="ARBA00022723"/>
    </source>
</evidence>
<dbReference type="Pfam" id="PF00648">
    <property type="entry name" value="Peptidase_C2"/>
    <property type="match status" value="1"/>
</dbReference>
<dbReference type="eggNOG" id="KOG0045">
    <property type="taxonomic scope" value="Eukaryota"/>
</dbReference>
<evidence type="ECO:0000256" key="5">
    <source>
        <dbReference type="ARBA" id="ARBA00022737"/>
    </source>
</evidence>
<dbReference type="PRINTS" id="PR00704">
    <property type="entry name" value="CALPAIN"/>
</dbReference>
<keyword evidence="2" id="KW-0597">Phosphoprotein</keyword>
<evidence type="ECO:0000256" key="9">
    <source>
        <dbReference type="ARBA" id="ARBA00022833"/>
    </source>
</evidence>
<evidence type="ECO:0000256" key="11">
    <source>
        <dbReference type="PROSITE-ProRule" id="PRU00239"/>
    </source>
</evidence>
<sequence>MGGGSSKKKDINDIEKNNQQGPNGSSSKKNNNGKNGQQISNNSPVKGGYKRHKQFEVSKIHLQSHELNELKCMTANKRVVTDFVVGNNRSSQSQYQSILDQLSQGEGQLYYQDPNFPAQLSSLTKDINTFERAQKLTWKRPQQFMIPEKGKPLQYHVFQKGIEPNDVLQGDLGDCYFMSALCCLAERPGLIERLFETKEVNQHGCYCVWLCHDGEWTQVVLDDFFPCFNDGGPAFSRSHDNELWALLLEKAYAKLFGAYDKIESGLAGHAIHDLTGAPYEYFVRDNDIDFDENDIWDFLIQNLINRNYIVTASSEQNTRHLEQNQDYLGIISNHSYSILDAREVTDSEGQKDRIIQIRNPWGQFEWKGDWSDNSYKWTQRLAQELKVQESDDGIFWMSINDFQSKFSQIMVSKVENNYKYSSIRSSKAPVQEKVTVRVFTMKVFSRTKCFIGVSQRDKRNFAKNPKFKNYNYSLMRIIVSSLDSDGHDKSGQVENFVGSAFECERDISFETQEALEPGTYLVYVECDWTQDDVREFVVWCYGENPVEFLEIKSAQNALTSTTPKTNKQFGDSAIIYENLVDDLIESHQECEEQDRIHRYNDQIYRTCGSVCGYVYFLYENASQDVHLREELTMKNYQYLEICSPKSFSDQVKVNVAPGDRQVIKYRVDARGRGEYSYQTSVNYILLQHVDPDDESKLMQLALLSPSKVKQREMHGHQMKIFVHTFVYYGGVCFLYINKTSSKTYVEDLELEIHNLDIKSAVNDPECIHIEVPAQTQWLLNLVTIDLKEEIAYKPKMTYYLK</sequence>
<proteinExistence type="inferred from homology"/>
<evidence type="ECO:0000259" key="13">
    <source>
        <dbReference type="PROSITE" id="PS50203"/>
    </source>
</evidence>
<dbReference type="RefSeq" id="XP_001019306.2">
    <property type="nucleotide sequence ID" value="XM_001019306.2"/>
</dbReference>
<dbReference type="PANTHER" id="PTHR10183">
    <property type="entry name" value="CALPAIN"/>
    <property type="match status" value="1"/>
</dbReference>
<evidence type="ECO:0000256" key="10">
    <source>
        <dbReference type="PIRSR" id="PIRSR622684-1"/>
    </source>
</evidence>
<evidence type="ECO:0000313" key="14">
    <source>
        <dbReference type="EMBL" id="EAR99061.2"/>
    </source>
</evidence>
<feature type="active site" evidence="10 11">
    <location>
        <position position="175"/>
    </location>
</feature>
<dbReference type="AlphaFoldDB" id="Q23RI7"/>
<evidence type="ECO:0000256" key="6">
    <source>
        <dbReference type="ARBA" id="ARBA00022771"/>
    </source>
</evidence>
<dbReference type="Gene3D" id="3.90.70.10">
    <property type="entry name" value="Cysteine proteinases"/>
    <property type="match status" value="1"/>
</dbReference>
<dbReference type="SUPFAM" id="SSF54001">
    <property type="entry name" value="Cysteine proteinases"/>
    <property type="match status" value="1"/>
</dbReference>
<keyword evidence="9" id="KW-0862">Zinc</keyword>
<keyword evidence="8 11" id="KW-0788">Thiol protease</keyword>
<gene>
    <name evidence="14" type="ORF">TTHERM_00387030</name>
</gene>
<dbReference type="FunFam" id="3.90.70.10:FF:000010">
    <property type="entry name" value="Calpain 15"/>
    <property type="match status" value="1"/>
</dbReference>
<feature type="active site" evidence="10 11">
    <location>
        <position position="359"/>
    </location>
</feature>
<dbReference type="CDD" id="cd00044">
    <property type="entry name" value="CysPc"/>
    <property type="match status" value="1"/>
</dbReference>
<evidence type="ECO:0000256" key="3">
    <source>
        <dbReference type="ARBA" id="ARBA00022670"/>
    </source>
</evidence>
<protein>
    <submittedName>
        <fullName evidence="14">Calpain family cysteine protease</fullName>
    </submittedName>
</protein>
<keyword evidence="6" id="KW-0863">Zinc-finger</keyword>
<keyword evidence="15" id="KW-1185">Reference proteome</keyword>
<feature type="domain" description="Calpain catalytic" evidence="13">
    <location>
        <begin position="110"/>
        <end position="415"/>
    </location>
</feature>
<dbReference type="HOGENOM" id="CLU_379703_0_0_1"/>
<dbReference type="EMBL" id="GG662644">
    <property type="protein sequence ID" value="EAR99061.2"/>
    <property type="molecule type" value="Genomic_DNA"/>
</dbReference>
<evidence type="ECO:0000256" key="1">
    <source>
        <dbReference type="ARBA" id="ARBA00007623"/>
    </source>
</evidence>
<dbReference type="SMART" id="SM00230">
    <property type="entry name" value="CysPc"/>
    <property type="match status" value="1"/>
</dbReference>
<dbReference type="PANTHER" id="PTHR10183:SF379">
    <property type="entry name" value="CALPAIN-5"/>
    <property type="match status" value="1"/>
</dbReference>
<dbReference type="InterPro" id="IPR001300">
    <property type="entry name" value="Peptidase_C2_calpain_cat"/>
</dbReference>
<dbReference type="InParanoid" id="Q23RI7"/>
<dbReference type="InterPro" id="IPR038765">
    <property type="entry name" value="Papain-like_cys_pep_sf"/>
</dbReference>
<dbReference type="GO" id="GO:0006508">
    <property type="term" value="P:proteolysis"/>
    <property type="evidence" value="ECO:0007669"/>
    <property type="project" value="UniProtKB-KW"/>
</dbReference>
<keyword evidence="5" id="KW-0677">Repeat</keyword>
<dbReference type="PROSITE" id="PS50203">
    <property type="entry name" value="CALPAIN_CAT"/>
    <property type="match status" value="1"/>
</dbReference>
<feature type="compositionally biased region" description="Low complexity" evidence="12">
    <location>
        <begin position="17"/>
        <end position="43"/>
    </location>
</feature>
<dbReference type="GO" id="GO:0008270">
    <property type="term" value="F:zinc ion binding"/>
    <property type="evidence" value="ECO:0007669"/>
    <property type="project" value="UniProtKB-KW"/>
</dbReference>
<evidence type="ECO:0000256" key="12">
    <source>
        <dbReference type="SAM" id="MobiDB-lite"/>
    </source>
</evidence>
<feature type="region of interest" description="Disordered" evidence="12">
    <location>
        <begin position="1"/>
        <end position="49"/>
    </location>
</feature>
<keyword evidence="3 11" id="KW-0645">Protease</keyword>